<dbReference type="Proteomes" id="UP000503640">
    <property type="component" value="Unassembled WGS sequence"/>
</dbReference>
<protein>
    <recommendedName>
        <fullName evidence="4">Methyltransferase type 11 domain-containing protein</fullName>
    </recommendedName>
</protein>
<evidence type="ECO:0000313" key="5">
    <source>
        <dbReference type="EMBL" id="GEJ55352.1"/>
    </source>
</evidence>
<dbReference type="AlphaFoldDB" id="A0A7I9VG39"/>
<keyword evidence="3" id="KW-0808">Transferase</keyword>
<dbReference type="InterPro" id="IPR029063">
    <property type="entry name" value="SAM-dependent_MTases_sf"/>
</dbReference>
<evidence type="ECO:0000256" key="3">
    <source>
        <dbReference type="ARBA" id="ARBA00022679"/>
    </source>
</evidence>
<dbReference type="RefSeq" id="WP_176062161.1">
    <property type="nucleotide sequence ID" value="NZ_BJTG01000001.1"/>
</dbReference>
<gene>
    <name evidence="5" type="ORF">AMYX_00930</name>
</gene>
<dbReference type="CDD" id="cd02440">
    <property type="entry name" value="AdoMet_MTases"/>
    <property type="match status" value="1"/>
</dbReference>
<proteinExistence type="inferred from homology"/>
<feature type="domain" description="Methyltransferase type 11" evidence="4">
    <location>
        <begin position="50"/>
        <end position="141"/>
    </location>
</feature>
<dbReference type="PANTHER" id="PTHR44942">
    <property type="entry name" value="METHYLTRANSF_11 DOMAIN-CONTAINING PROTEIN"/>
    <property type="match status" value="1"/>
</dbReference>
<dbReference type="Gene3D" id="3.40.50.150">
    <property type="entry name" value="Vaccinia Virus protein VP39"/>
    <property type="match status" value="1"/>
</dbReference>
<dbReference type="InterPro" id="IPR013216">
    <property type="entry name" value="Methyltransf_11"/>
</dbReference>
<evidence type="ECO:0000256" key="1">
    <source>
        <dbReference type="ARBA" id="ARBA00008361"/>
    </source>
</evidence>
<comment type="caution">
    <text evidence="5">The sequence shown here is derived from an EMBL/GenBank/DDBJ whole genome shotgun (WGS) entry which is preliminary data.</text>
</comment>
<dbReference type="Pfam" id="PF08241">
    <property type="entry name" value="Methyltransf_11"/>
    <property type="match status" value="1"/>
</dbReference>
<keyword evidence="2" id="KW-0489">Methyltransferase</keyword>
<name>A0A7I9VG39_9BACT</name>
<evidence type="ECO:0000256" key="2">
    <source>
        <dbReference type="ARBA" id="ARBA00022603"/>
    </source>
</evidence>
<dbReference type="PANTHER" id="PTHR44942:SF4">
    <property type="entry name" value="METHYLTRANSFERASE TYPE 11 DOMAIN-CONTAINING PROTEIN"/>
    <property type="match status" value="1"/>
</dbReference>
<dbReference type="SUPFAM" id="SSF53335">
    <property type="entry name" value="S-adenosyl-L-methionine-dependent methyltransferases"/>
    <property type="match status" value="1"/>
</dbReference>
<comment type="similarity">
    <text evidence="1">Belongs to the methyltransferase superfamily.</text>
</comment>
<dbReference type="EMBL" id="BJTG01000001">
    <property type="protein sequence ID" value="GEJ55352.1"/>
    <property type="molecule type" value="Genomic_DNA"/>
</dbReference>
<keyword evidence="6" id="KW-1185">Reference proteome</keyword>
<dbReference type="GO" id="GO:0032259">
    <property type="term" value="P:methylation"/>
    <property type="evidence" value="ECO:0007669"/>
    <property type="project" value="UniProtKB-KW"/>
</dbReference>
<organism evidence="5 6">
    <name type="scientific">Anaeromyxobacter diazotrophicus</name>
    <dbReference type="NCBI Taxonomy" id="2590199"/>
    <lineage>
        <taxon>Bacteria</taxon>
        <taxon>Pseudomonadati</taxon>
        <taxon>Myxococcota</taxon>
        <taxon>Myxococcia</taxon>
        <taxon>Myxococcales</taxon>
        <taxon>Cystobacterineae</taxon>
        <taxon>Anaeromyxobacteraceae</taxon>
        <taxon>Anaeromyxobacter</taxon>
    </lineage>
</organism>
<dbReference type="GO" id="GO:0008757">
    <property type="term" value="F:S-adenosylmethionine-dependent methyltransferase activity"/>
    <property type="evidence" value="ECO:0007669"/>
    <property type="project" value="InterPro"/>
</dbReference>
<dbReference type="InterPro" id="IPR051052">
    <property type="entry name" value="Diverse_substrate_MTase"/>
</dbReference>
<sequence>MGRRSVSLQDQDRWVFNRLAGAYAARPGYPGALVERLAALAGGPGARAADLGAGVGHLALPLAAAGLEVSAVEPARAMLDALARRAAAAPRLAPVHAAAEATGLPGGGFDLVLLADAVQWVDPERCGAEAARLLRPGGTIALVEARFADTPFMEGLAALLARENPKARSRPAGAGRQLLALAAPGASPAEERFRQEAALDPAALEGVLRSLSFAGPALAPARLAALLAEAERLAARAGGARFERELTLRWARRRPRAA</sequence>
<reference evidence="6" key="1">
    <citation type="journal article" date="2020" name="Appl. Environ. Microbiol.">
        <title>Diazotrophic Anaeromyxobacter Isolates from Soils.</title>
        <authorList>
            <person name="Masuda Y."/>
            <person name="Yamanaka H."/>
            <person name="Xu Z.X."/>
            <person name="Shiratori Y."/>
            <person name="Aono T."/>
            <person name="Amachi S."/>
            <person name="Senoo K."/>
            <person name="Itoh H."/>
        </authorList>
    </citation>
    <scope>NUCLEOTIDE SEQUENCE [LARGE SCALE GENOMIC DNA]</scope>
    <source>
        <strain evidence="6">R267</strain>
    </source>
</reference>
<evidence type="ECO:0000313" key="6">
    <source>
        <dbReference type="Proteomes" id="UP000503640"/>
    </source>
</evidence>
<accession>A0A7I9VG39</accession>
<evidence type="ECO:0000259" key="4">
    <source>
        <dbReference type="Pfam" id="PF08241"/>
    </source>
</evidence>